<name>D6AKR6_STRFL</name>
<evidence type="ECO:0000313" key="3">
    <source>
        <dbReference type="EMBL" id="EFE75318.2"/>
    </source>
</evidence>
<evidence type="ECO:0000256" key="1">
    <source>
        <dbReference type="SAM" id="MobiDB-lite"/>
    </source>
</evidence>
<keyword evidence="2" id="KW-0472">Membrane</keyword>
<accession>D6AKR6</accession>
<proteinExistence type="predicted"/>
<gene>
    <name evidence="3" type="ORF">SSGG_02685</name>
</gene>
<reference evidence="4" key="1">
    <citation type="submission" date="2008-10" db="EMBL/GenBank/DDBJ databases">
        <authorList>
            <person name="Molnar K."/>
        </authorList>
    </citation>
    <scope>NUCLEOTIDE SEQUENCE [LARGE SCALE GENOMIC DNA]</scope>
    <source>
        <strain evidence="4">NRRL 15998</strain>
    </source>
</reference>
<evidence type="ECO:0000313" key="4">
    <source>
        <dbReference type="Proteomes" id="UP000003986"/>
    </source>
</evidence>
<dbReference type="EMBL" id="DS999644">
    <property type="protein sequence ID" value="EFE75318.2"/>
    <property type="molecule type" value="Genomic_DNA"/>
</dbReference>
<reference evidence="4" key="2">
    <citation type="submission" date="2008-12" db="EMBL/GenBank/DDBJ databases">
        <title>Annotation of Streptomyces roseosporus strain NRRL 15998.</title>
        <authorList>
            <consortium name="The Broad Institute Genome Sequencing Platform"/>
            <consortium name="Broad Institute Microbial Sequencing Center"/>
            <person name="Fischbach M."/>
            <person name="Ward D."/>
            <person name="Young S."/>
            <person name="Kodira C.D."/>
            <person name="Zeng Q."/>
            <person name="Koehrsen M."/>
            <person name="Godfrey P."/>
            <person name="Alvarado L."/>
            <person name="Berlin A.M."/>
            <person name="Borenstein D."/>
            <person name="Chen Z."/>
            <person name="Engels R."/>
            <person name="Freedman E."/>
            <person name="Gellesch M."/>
            <person name="Goldberg J."/>
            <person name="Griggs A."/>
            <person name="Gujja S."/>
            <person name="Heiman D.I."/>
            <person name="Hepburn T.A."/>
            <person name="Howarth C."/>
            <person name="Jen D."/>
            <person name="Larson L."/>
            <person name="Lewis B."/>
            <person name="Mehta T."/>
            <person name="Park D."/>
            <person name="Pearson M."/>
            <person name="Roberts A."/>
            <person name="Saif S."/>
            <person name="Shea T.D."/>
            <person name="Shenoy N."/>
            <person name="Sisk P."/>
            <person name="Stolte C."/>
            <person name="Sykes S.N."/>
            <person name="Walk T."/>
            <person name="White J."/>
            <person name="Yandava C."/>
            <person name="Straight P."/>
            <person name="Clardy J."/>
            <person name="Hung D."/>
            <person name="Kolter R."/>
            <person name="Mekalanos J."/>
            <person name="Walker S."/>
            <person name="Walsh C.T."/>
            <person name="Wieland B.L.C."/>
            <person name="Ilzarbe M."/>
            <person name="Galagan J."/>
            <person name="Nusbaum C."/>
            <person name="Birren B."/>
        </authorList>
    </citation>
    <scope>NUCLEOTIDE SEQUENCE [LARGE SCALE GENOMIC DNA]</scope>
    <source>
        <strain evidence="4">NRRL 15998</strain>
    </source>
</reference>
<keyword evidence="2" id="KW-0812">Transmembrane</keyword>
<sequence length="323" mass="32866">MYGPSGAGSPSAGGALARCSAMKSTRCQYCGGGRRGPLPGMICPGCGAGASRTEGVDGSWVARETLAGRLSTLPRRRKVLLAAGVVVAAGGLVTVASLLVPAGGGSRTDAAGRAGAVPDRIGGAAPTRIVPGPGTEAPGTPDVPAPSSNPPAGGGRFTQWAGPGCATGTYKERGRFESGDAGWYTVENGGFDGDGCDGRFSAIPMSGSPTEDRGSTATWSWHLGRGFSECALTVFVPDSGRPRDAAGEPTVYRVLSDPDDADSAYTGFAVLQTEHRGSEVPVRSYPVKGDVFAVQLIDRGRDWGDARRVGAHHAAAQMRASCN</sequence>
<feature type="region of interest" description="Disordered" evidence="1">
    <location>
        <begin position="104"/>
        <end position="163"/>
    </location>
</feature>
<dbReference type="Proteomes" id="UP000003986">
    <property type="component" value="Unassembled WGS sequence"/>
</dbReference>
<keyword evidence="2" id="KW-1133">Transmembrane helix</keyword>
<feature type="transmembrane region" description="Helical" evidence="2">
    <location>
        <begin position="79"/>
        <end position="100"/>
    </location>
</feature>
<organism evidence="3 4">
    <name type="scientific">Streptomyces filamentosus NRRL 15998</name>
    <dbReference type="NCBI Taxonomy" id="457431"/>
    <lineage>
        <taxon>Bacteria</taxon>
        <taxon>Bacillati</taxon>
        <taxon>Actinomycetota</taxon>
        <taxon>Actinomycetes</taxon>
        <taxon>Kitasatosporales</taxon>
        <taxon>Streptomycetaceae</taxon>
        <taxon>Streptomyces</taxon>
    </lineage>
</organism>
<protein>
    <submittedName>
        <fullName evidence="3">Predicted protein</fullName>
    </submittedName>
</protein>
<evidence type="ECO:0000256" key="2">
    <source>
        <dbReference type="SAM" id="Phobius"/>
    </source>
</evidence>
<dbReference type="AlphaFoldDB" id="D6AKR6"/>